<feature type="compositionally biased region" description="Acidic residues" evidence="2">
    <location>
        <begin position="464"/>
        <end position="475"/>
    </location>
</feature>
<dbReference type="GeneID" id="81373863"/>
<keyword evidence="1" id="KW-0677">Repeat</keyword>
<proteinExistence type="predicted"/>
<dbReference type="RefSeq" id="XP_056485503.1">
    <property type="nucleotide sequence ID" value="XM_056634883.1"/>
</dbReference>
<dbReference type="OrthoDB" id="5419927at2759"/>
<dbReference type="Proteomes" id="UP001147747">
    <property type="component" value="Unassembled WGS sequence"/>
</dbReference>
<evidence type="ECO:0000256" key="2">
    <source>
        <dbReference type="SAM" id="MobiDB-lite"/>
    </source>
</evidence>
<evidence type="ECO:0000313" key="4">
    <source>
        <dbReference type="EMBL" id="KAJ5387705.1"/>
    </source>
</evidence>
<gene>
    <name evidence="4" type="ORF">N7509_010246</name>
</gene>
<dbReference type="Pfam" id="PF24883">
    <property type="entry name" value="NPHP3_N"/>
    <property type="match status" value="1"/>
</dbReference>
<keyword evidence="5" id="KW-1185">Reference proteome</keyword>
<reference evidence="4" key="2">
    <citation type="journal article" date="2023" name="IMA Fungus">
        <title>Comparative genomic study of the Penicillium genus elucidates a diverse pangenome and 15 lateral gene transfer events.</title>
        <authorList>
            <person name="Petersen C."/>
            <person name="Sorensen T."/>
            <person name="Nielsen M.R."/>
            <person name="Sondergaard T.E."/>
            <person name="Sorensen J.L."/>
            <person name="Fitzpatrick D.A."/>
            <person name="Frisvad J.C."/>
            <person name="Nielsen K.L."/>
        </authorList>
    </citation>
    <scope>NUCLEOTIDE SEQUENCE</scope>
    <source>
        <strain evidence="4">IBT 29677</strain>
    </source>
</reference>
<dbReference type="PANTHER" id="PTHR40619">
    <property type="entry name" value="FUNGAL STAND N-TERMINAL GOODBYE DOMAIN-CONTAINING PROTEIN"/>
    <property type="match status" value="1"/>
</dbReference>
<comment type="caution">
    <text evidence="4">The sequence shown here is derived from an EMBL/GenBank/DDBJ whole genome shotgun (WGS) entry which is preliminary data.</text>
</comment>
<feature type="region of interest" description="Disordered" evidence="2">
    <location>
        <begin position="455"/>
        <end position="475"/>
    </location>
</feature>
<reference evidence="4" key="1">
    <citation type="submission" date="2022-12" db="EMBL/GenBank/DDBJ databases">
        <authorList>
            <person name="Petersen C."/>
        </authorList>
    </citation>
    <scope>NUCLEOTIDE SEQUENCE</scope>
    <source>
        <strain evidence="4">IBT 29677</strain>
    </source>
</reference>
<sequence>MFETQKQQNVFSAVPSIRVEAIHLYKILAHSLAHLIITLNPSGSKAKFREKAKRLGKKLIPYHSAAEIDELLGEVETSVSKFRDCLQLVRDEYLVATHENSKVILDQGIIIQENTESMGEDLGHIRQDINSLKRGFEASRLEQQIRHSQEVDSKNFFLVFVRSDPPDTPSLASSYSSQPQYYPQPFLSDTDLFHAIGVQVNESIEDVDHVLRHRDQFDIAAQTQAQQLLSSEDFLRWMKSSLAETLFVKGHFQMVGPGRISVLSALCASLSLNLSKNTHYIVLHAFCGLHEAHSHQNDGPSWLIRSLIAQLLLSGVTFNLDFINTRAFAEQIKSHYLQDLCSIFRLLIEQLPNTTTVVCIIDGINRFESEIWKAEMNDVLFILNQTVRNKFLKPSFKLLLATPFSNTLFLEDASTIWPHYIVNLRPTAVTSGRRISERGLLRGRSLEEYRAKMLQEEQNPAQDSEGEENDDDIFF</sequence>
<organism evidence="4 5">
    <name type="scientific">Penicillium cosmopolitanum</name>
    <dbReference type="NCBI Taxonomy" id="1131564"/>
    <lineage>
        <taxon>Eukaryota</taxon>
        <taxon>Fungi</taxon>
        <taxon>Dikarya</taxon>
        <taxon>Ascomycota</taxon>
        <taxon>Pezizomycotina</taxon>
        <taxon>Eurotiomycetes</taxon>
        <taxon>Eurotiomycetidae</taxon>
        <taxon>Eurotiales</taxon>
        <taxon>Aspergillaceae</taxon>
        <taxon>Penicillium</taxon>
    </lineage>
</organism>
<evidence type="ECO:0000313" key="5">
    <source>
        <dbReference type="Proteomes" id="UP001147747"/>
    </source>
</evidence>
<dbReference type="EMBL" id="JAPZBU010000009">
    <property type="protein sequence ID" value="KAJ5387705.1"/>
    <property type="molecule type" value="Genomic_DNA"/>
</dbReference>
<evidence type="ECO:0000259" key="3">
    <source>
        <dbReference type="Pfam" id="PF24883"/>
    </source>
</evidence>
<feature type="domain" description="Nephrocystin 3-like N-terminal" evidence="3">
    <location>
        <begin position="226"/>
        <end position="389"/>
    </location>
</feature>
<dbReference type="AlphaFoldDB" id="A0A9W9VR54"/>
<dbReference type="PANTHER" id="PTHR40619:SF3">
    <property type="entry name" value="FUNGAL STAND N-TERMINAL GOODBYE DOMAIN-CONTAINING PROTEIN"/>
    <property type="match status" value="1"/>
</dbReference>
<dbReference type="InterPro" id="IPR056884">
    <property type="entry name" value="NPHP3-like_N"/>
</dbReference>
<protein>
    <recommendedName>
        <fullName evidence="3">Nephrocystin 3-like N-terminal domain-containing protein</fullName>
    </recommendedName>
</protein>
<evidence type="ECO:0000256" key="1">
    <source>
        <dbReference type="ARBA" id="ARBA00022737"/>
    </source>
</evidence>
<accession>A0A9W9VR54</accession>
<name>A0A9W9VR54_9EURO</name>